<keyword evidence="3" id="KW-0285">Flavoprotein</keyword>
<evidence type="ECO:0000313" key="7">
    <source>
        <dbReference type="EMBL" id="GAA4997031.1"/>
    </source>
</evidence>
<dbReference type="InterPro" id="IPR016167">
    <property type="entry name" value="FAD-bd_PCMH_sub1"/>
</dbReference>
<dbReference type="EMBL" id="BAABHS010000065">
    <property type="protein sequence ID" value="GAA4997031.1"/>
    <property type="molecule type" value="Genomic_DNA"/>
</dbReference>
<feature type="domain" description="FAD-binding PCMH-type" evidence="6">
    <location>
        <begin position="41"/>
        <end position="211"/>
    </location>
</feature>
<evidence type="ECO:0000256" key="4">
    <source>
        <dbReference type="ARBA" id="ARBA00022827"/>
    </source>
</evidence>
<dbReference type="PANTHER" id="PTHR42973:SF39">
    <property type="entry name" value="FAD-BINDING PCMH-TYPE DOMAIN-CONTAINING PROTEIN"/>
    <property type="match status" value="1"/>
</dbReference>
<dbReference type="InterPro" id="IPR036318">
    <property type="entry name" value="FAD-bd_PCMH-like_sf"/>
</dbReference>
<dbReference type="InterPro" id="IPR006093">
    <property type="entry name" value="Oxy_OxRdtase_FAD_BS"/>
</dbReference>
<dbReference type="SUPFAM" id="SSF56176">
    <property type="entry name" value="FAD-binding/transporter-associated domain-like"/>
    <property type="match status" value="1"/>
</dbReference>
<evidence type="ECO:0000256" key="2">
    <source>
        <dbReference type="ARBA" id="ARBA00005466"/>
    </source>
</evidence>
<keyword evidence="4" id="KW-0274">FAD</keyword>
<evidence type="ECO:0000256" key="3">
    <source>
        <dbReference type="ARBA" id="ARBA00022630"/>
    </source>
</evidence>
<comment type="similarity">
    <text evidence="2">Belongs to the oxygen-dependent FAD-linked oxidoreductase family.</text>
</comment>
<dbReference type="PROSITE" id="PS00862">
    <property type="entry name" value="OX2_COVAL_FAD"/>
    <property type="match status" value="1"/>
</dbReference>
<comment type="cofactor">
    <cofactor evidence="1">
        <name>FAD</name>
        <dbReference type="ChEBI" id="CHEBI:57692"/>
    </cofactor>
</comment>
<dbReference type="InterPro" id="IPR016169">
    <property type="entry name" value="FAD-bd_PCMH_sub2"/>
</dbReference>
<dbReference type="RefSeq" id="WP_345681066.1">
    <property type="nucleotide sequence ID" value="NZ_BAABHS010000065.1"/>
</dbReference>
<dbReference type="PANTHER" id="PTHR42973">
    <property type="entry name" value="BINDING OXIDOREDUCTASE, PUTATIVE (AFU_ORTHOLOGUE AFUA_1G17690)-RELATED"/>
    <property type="match status" value="1"/>
</dbReference>
<keyword evidence="8" id="KW-1185">Reference proteome</keyword>
<keyword evidence="5" id="KW-0560">Oxidoreductase</keyword>
<sequence>MTTLGRNAVAAATLHSAFDGDVLLPEDPGYDEARTVFNGAVDHRPGIIAQCTSPDDVAHAVVAARDMGLEISVRGGGHGVAGKAVTEGGLMVDLSRMNEVTVDPGARTARFGGGAVMKDLDGAAEAFGLATTGGRASTTGLGGFVLGGGSGWLERKFGLACDNLLSVELVTAEGRFIEASEKRHPELFWALHGGGGNFGVATAMTLRLHELPAFTAALFLWPEENGREILGAYRDFLAHAPDEVGGGFVFVTGPPEEFVPPQLQGQRCAAVAVMYAGPESAAAEVVAPFVDLEPEGKMVAQLPYSIAQTLFDDPPGMRNYWSADYLASFPDEAADAFVDCLAGKPLLSQHVMFPGGGAVARNTDGWPVPWRGAPYVVHPFGIWEDPAEDTSAREWVRNVRTTMRPWSTGDVYLNFIGDEGADRVLAGYGEENYRRLAAVKTAYDPGNLFHLNHNIKPNT</sequence>
<accession>A0ABP9IGD4</accession>
<dbReference type="Gene3D" id="3.30.43.10">
    <property type="entry name" value="Uridine Diphospho-n-acetylenolpyruvylglucosamine Reductase, domain 2"/>
    <property type="match status" value="1"/>
</dbReference>
<protein>
    <submittedName>
        <fullName evidence="7">FAD-binding oxidoreductase</fullName>
    </submittedName>
</protein>
<dbReference type="InterPro" id="IPR050416">
    <property type="entry name" value="FAD-linked_Oxidoreductase"/>
</dbReference>
<dbReference type="Gene3D" id="3.40.462.20">
    <property type="match status" value="1"/>
</dbReference>
<evidence type="ECO:0000313" key="8">
    <source>
        <dbReference type="Proteomes" id="UP001500466"/>
    </source>
</evidence>
<evidence type="ECO:0000256" key="5">
    <source>
        <dbReference type="ARBA" id="ARBA00023002"/>
    </source>
</evidence>
<dbReference type="Gene3D" id="3.30.465.10">
    <property type="match status" value="1"/>
</dbReference>
<gene>
    <name evidence="7" type="ORF">GCM10023205_82870</name>
</gene>
<dbReference type="Pfam" id="PF08031">
    <property type="entry name" value="BBE"/>
    <property type="match status" value="1"/>
</dbReference>
<organism evidence="7 8">
    <name type="scientific">Yinghuangia aomiensis</name>
    <dbReference type="NCBI Taxonomy" id="676205"/>
    <lineage>
        <taxon>Bacteria</taxon>
        <taxon>Bacillati</taxon>
        <taxon>Actinomycetota</taxon>
        <taxon>Actinomycetes</taxon>
        <taxon>Kitasatosporales</taxon>
        <taxon>Streptomycetaceae</taxon>
        <taxon>Yinghuangia</taxon>
    </lineage>
</organism>
<comment type="caution">
    <text evidence="7">The sequence shown here is derived from an EMBL/GenBank/DDBJ whole genome shotgun (WGS) entry which is preliminary data.</text>
</comment>
<evidence type="ECO:0000256" key="1">
    <source>
        <dbReference type="ARBA" id="ARBA00001974"/>
    </source>
</evidence>
<dbReference type="InterPro" id="IPR012951">
    <property type="entry name" value="BBE"/>
</dbReference>
<dbReference type="InterPro" id="IPR016166">
    <property type="entry name" value="FAD-bd_PCMH"/>
</dbReference>
<dbReference type="Pfam" id="PF01565">
    <property type="entry name" value="FAD_binding_4"/>
    <property type="match status" value="1"/>
</dbReference>
<evidence type="ECO:0000259" key="6">
    <source>
        <dbReference type="PROSITE" id="PS51387"/>
    </source>
</evidence>
<dbReference type="PROSITE" id="PS51387">
    <property type="entry name" value="FAD_PCMH"/>
    <property type="match status" value="1"/>
</dbReference>
<name>A0ABP9IGD4_9ACTN</name>
<reference evidence="8" key="1">
    <citation type="journal article" date="2019" name="Int. J. Syst. Evol. Microbiol.">
        <title>The Global Catalogue of Microorganisms (GCM) 10K type strain sequencing project: providing services to taxonomists for standard genome sequencing and annotation.</title>
        <authorList>
            <consortium name="The Broad Institute Genomics Platform"/>
            <consortium name="The Broad Institute Genome Sequencing Center for Infectious Disease"/>
            <person name="Wu L."/>
            <person name="Ma J."/>
        </authorList>
    </citation>
    <scope>NUCLEOTIDE SEQUENCE [LARGE SCALE GENOMIC DNA]</scope>
    <source>
        <strain evidence="8">JCM 17986</strain>
    </source>
</reference>
<dbReference type="Proteomes" id="UP001500466">
    <property type="component" value="Unassembled WGS sequence"/>
</dbReference>
<dbReference type="InterPro" id="IPR006094">
    <property type="entry name" value="Oxid_FAD_bind_N"/>
</dbReference>
<proteinExistence type="inferred from homology"/>